<evidence type="ECO:0000313" key="1">
    <source>
        <dbReference type="EMBL" id="KAJ9595132.1"/>
    </source>
</evidence>
<comment type="caution">
    <text evidence="1">The sequence shown here is derived from an EMBL/GenBank/DDBJ whole genome shotgun (WGS) entry which is preliminary data.</text>
</comment>
<dbReference type="AlphaFoldDB" id="A0AAD8A9X6"/>
<evidence type="ECO:0000313" key="2">
    <source>
        <dbReference type="Proteomes" id="UP001233999"/>
    </source>
</evidence>
<proteinExistence type="predicted"/>
<gene>
    <name evidence="1" type="ORF">L9F63_013572</name>
</gene>
<dbReference type="EMBL" id="JASPKZ010002691">
    <property type="protein sequence ID" value="KAJ9595132.1"/>
    <property type="molecule type" value="Genomic_DNA"/>
</dbReference>
<keyword evidence="2" id="KW-1185">Reference proteome</keyword>
<feature type="non-terminal residue" evidence="1">
    <location>
        <position position="1"/>
    </location>
</feature>
<protein>
    <submittedName>
        <fullName evidence="1">Uncharacterized protein</fullName>
    </submittedName>
</protein>
<reference evidence="1" key="1">
    <citation type="journal article" date="2023" name="IScience">
        <title>Live-bearing cockroach genome reveals convergent evolutionary mechanisms linked to viviparity in insects and beyond.</title>
        <authorList>
            <person name="Fouks B."/>
            <person name="Harrison M.C."/>
            <person name="Mikhailova A.A."/>
            <person name="Marchal E."/>
            <person name="English S."/>
            <person name="Carruthers M."/>
            <person name="Jennings E.C."/>
            <person name="Chiamaka E.L."/>
            <person name="Frigard R.A."/>
            <person name="Pippel M."/>
            <person name="Attardo G.M."/>
            <person name="Benoit J.B."/>
            <person name="Bornberg-Bauer E."/>
            <person name="Tobe S.S."/>
        </authorList>
    </citation>
    <scope>NUCLEOTIDE SEQUENCE</scope>
    <source>
        <strain evidence="1">Stay&amp;Tobe</strain>
    </source>
</reference>
<feature type="non-terminal residue" evidence="1">
    <location>
        <position position="85"/>
    </location>
</feature>
<accession>A0AAD8A9X6</accession>
<dbReference type="InterPro" id="IPR050439">
    <property type="entry name" value="ADAMTS_ADAMTS-like"/>
</dbReference>
<dbReference type="PANTHER" id="PTHR13723:SF313">
    <property type="entry name" value="PEPTIDASE M12B DOMAIN-CONTAINING PROTEIN"/>
    <property type="match status" value="1"/>
</dbReference>
<dbReference type="PANTHER" id="PTHR13723">
    <property type="entry name" value="ADAMTS A DISINTEGRIN AND METALLOPROTEASE WITH THROMBOSPONDIN MOTIFS PROTEASE"/>
    <property type="match status" value="1"/>
</dbReference>
<name>A0AAD8A9X6_DIPPU</name>
<dbReference type="Proteomes" id="UP001233999">
    <property type="component" value="Unassembled WGS sequence"/>
</dbReference>
<sequence>PCPEPGEFREQQCAAYNDVPYEGALLIWSPHYDESDSCALTCRGRPAGEPISLDAPIVVQLAPKVQDGTRCRPGSLDMCINGKCQ</sequence>
<reference evidence="1" key="2">
    <citation type="submission" date="2023-05" db="EMBL/GenBank/DDBJ databases">
        <authorList>
            <person name="Fouks B."/>
        </authorList>
    </citation>
    <scope>NUCLEOTIDE SEQUENCE</scope>
    <source>
        <strain evidence="1">Stay&amp;Tobe</strain>
        <tissue evidence="1">Testes</tissue>
    </source>
</reference>
<dbReference type="GO" id="GO:0031012">
    <property type="term" value="C:extracellular matrix"/>
    <property type="evidence" value="ECO:0007669"/>
    <property type="project" value="TreeGrafter"/>
</dbReference>
<organism evidence="1 2">
    <name type="scientific">Diploptera punctata</name>
    <name type="common">Pacific beetle cockroach</name>
    <dbReference type="NCBI Taxonomy" id="6984"/>
    <lineage>
        <taxon>Eukaryota</taxon>
        <taxon>Metazoa</taxon>
        <taxon>Ecdysozoa</taxon>
        <taxon>Arthropoda</taxon>
        <taxon>Hexapoda</taxon>
        <taxon>Insecta</taxon>
        <taxon>Pterygota</taxon>
        <taxon>Neoptera</taxon>
        <taxon>Polyneoptera</taxon>
        <taxon>Dictyoptera</taxon>
        <taxon>Blattodea</taxon>
        <taxon>Blaberoidea</taxon>
        <taxon>Blaberidae</taxon>
        <taxon>Diplopterinae</taxon>
        <taxon>Diploptera</taxon>
    </lineage>
</organism>